<dbReference type="InterPro" id="IPR027417">
    <property type="entry name" value="P-loop_NTPase"/>
</dbReference>
<proteinExistence type="inferred from homology"/>
<dbReference type="NCBIfam" id="NF009943">
    <property type="entry name" value="PRK13406.1"/>
    <property type="match status" value="1"/>
</dbReference>
<dbReference type="Pfam" id="PF13519">
    <property type="entry name" value="VWA_2"/>
    <property type="match status" value="1"/>
</dbReference>
<feature type="domain" description="VWFA" evidence="3">
    <location>
        <begin position="373"/>
        <end position="553"/>
    </location>
</feature>
<feature type="compositionally biased region" description="Basic residues" evidence="2">
    <location>
        <begin position="304"/>
        <end position="313"/>
    </location>
</feature>
<dbReference type="STRING" id="490829.SAMN05421850_1124"/>
<dbReference type="SUPFAM" id="SSF52540">
    <property type="entry name" value="P-loop containing nucleoside triphosphate hydrolases"/>
    <property type="match status" value="1"/>
</dbReference>
<feature type="compositionally biased region" description="Acidic residues" evidence="2">
    <location>
        <begin position="250"/>
        <end position="263"/>
    </location>
</feature>
<evidence type="ECO:0000256" key="1">
    <source>
        <dbReference type="ARBA" id="ARBA00005799"/>
    </source>
</evidence>
<evidence type="ECO:0000256" key="2">
    <source>
        <dbReference type="SAM" id="MobiDB-lite"/>
    </source>
</evidence>
<dbReference type="Gene3D" id="3.40.50.410">
    <property type="entry name" value="von Willebrand factor, type A domain"/>
    <property type="match status" value="1"/>
</dbReference>
<dbReference type="AlphaFoldDB" id="A0A1G8SI55"/>
<dbReference type="SMART" id="SM00327">
    <property type="entry name" value="VWA"/>
    <property type="match status" value="1"/>
</dbReference>
<dbReference type="InterPro" id="IPR002035">
    <property type="entry name" value="VWF_A"/>
</dbReference>
<dbReference type="PROSITE" id="PS50234">
    <property type="entry name" value="VWFA"/>
    <property type="match status" value="1"/>
</dbReference>
<dbReference type="EMBL" id="FNEB01000012">
    <property type="protein sequence ID" value="SDJ28916.1"/>
    <property type="molecule type" value="Genomic_DNA"/>
</dbReference>
<dbReference type="CDD" id="cd01451">
    <property type="entry name" value="vWA_Magnesium_chelatase"/>
    <property type="match status" value="1"/>
</dbReference>
<protein>
    <submittedName>
        <fullName evidence="4">Magnesium chelatase subunit D</fullName>
    </submittedName>
</protein>
<dbReference type="InterPro" id="IPR041628">
    <property type="entry name" value="ChlI/MoxR_AAA_lid"/>
</dbReference>
<dbReference type="Gene3D" id="1.10.8.80">
    <property type="entry name" value="Magnesium chelatase subunit I, C-Terminal domain"/>
    <property type="match status" value="1"/>
</dbReference>
<dbReference type="InterPro" id="IPR041702">
    <property type="entry name" value="BchD/ChlD_VWA"/>
</dbReference>
<name>A0A1G8SI55_9RHOB</name>
<dbReference type="Proteomes" id="UP000199340">
    <property type="component" value="Unassembled WGS sequence"/>
</dbReference>
<evidence type="ECO:0000259" key="3">
    <source>
        <dbReference type="PROSITE" id="PS50234"/>
    </source>
</evidence>
<evidence type="ECO:0000313" key="5">
    <source>
        <dbReference type="Proteomes" id="UP000199340"/>
    </source>
</evidence>
<feature type="region of interest" description="Disordered" evidence="2">
    <location>
        <begin position="235"/>
        <end position="263"/>
    </location>
</feature>
<organism evidence="4 5">
    <name type="scientific">Lutimaribacter saemankumensis</name>
    <dbReference type="NCBI Taxonomy" id="490829"/>
    <lineage>
        <taxon>Bacteria</taxon>
        <taxon>Pseudomonadati</taxon>
        <taxon>Pseudomonadota</taxon>
        <taxon>Alphaproteobacteria</taxon>
        <taxon>Rhodobacterales</taxon>
        <taxon>Roseobacteraceae</taxon>
        <taxon>Lutimaribacter</taxon>
    </lineage>
</organism>
<accession>A0A1G8SI55</accession>
<evidence type="ECO:0000313" key="4">
    <source>
        <dbReference type="EMBL" id="SDJ28916.1"/>
    </source>
</evidence>
<dbReference type="InterPro" id="IPR036465">
    <property type="entry name" value="vWFA_dom_sf"/>
</dbReference>
<dbReference type="SUPFAM" id="SSF53300">
    <property type="entry name" value="vWA-like"/>
    <property type="match status" value="1"/>
</dbReference>
<gene>
    <name evidence="4" type="ORF">SAMN05421850_1124</name>
</gene>
<dbReference type="PANTHER" id="PTHR43473">
    <property type="entry name" value="MAGNESIUM-CHELATASE SUBUNIT CHLD, CHLOROPLASTIC"/>
    <property type="match status" value="1"/>
</dbReference>
<sequence length="555" mass="58463">MTAPQWDAAQLALALLSVDPVGLGGMVVRARSGPVRDAFLAELGSIPLPRRRIHPDISDDGLFGGLDLSATLASKKIVFSQGVMHDPAALILTMAERTPADLAAKLAQRLDLDGTHCLIALDEGAEPDERCPPALSERLAFRVDLEAIGRLQATPGDLPDPAIARALYPRIAATAEAIEALTALAARYGVDSLRAPLFALRAARAHAALFGRNSLTSDDIAAAAGLVFAHRATQMPQDAEQEDNAPPPPPEDEGDSPQDQGEDQMEISQEMLIEAVRAMLPDGMLESLVPAGTARGARGSGAGARRKGNRRGRPLPSRPGRLDGRARIDLVATLRAAAPWQPIRRKLSPRGQKLLIHPGDIHLKRFEDRSDRLLIFTVDASGSAALARLAEAKGAVELLLVQAYARRDHVALIAFRGEGADLLLPPTRSLVQTKRRLAALPGGGGTPLAAGLQAAGELAEHARSQGLSPAIAVLTDGRANIALDGSADRAQAAEDATRIGTWLRACGLPGVVLDMGNRPTRQLGDLAAHMGARYLPLPRADAERLSAAVTAALDA</sequence>
<dbReference type="Pfam" id="PF17863">
    <property type="entry name" value="AAA_lid_2"/>
    <property type="match status" value="1"/>
</dbReference>
<dbReference type="RefSeq" id="WP_090030233.1">
    <property type="nucleotide sequence ID" value="NZ_FNEB01000012.1"/>
</dbReference>
<feature type="region of interest" description="Disordered" evidence="2">
    <location>
        <begin position="291"/>
        <end position="322"/>
    </location>
</feature>
<comment type="similarity">
    <text evidence="1">Belongs to the Mg-chelatase subunits D/I family.</text>
</comment>
<reference evidence="4 5" key="1">
    <citation type="submission" date="2016-10" db="EMBL/GenBank/DDBJ databases">
        <authorList>
            <person name="de Groot N.N."/>
        </authorList>
    </citation>
    <scope>NUCLEOTIDE SEQUENCE [LARGE SCALE GENOMIC DNA]</scope>
    <source>
        <strain evidence="4 5">DSM 28010</strain>
    </source>
</reference>
<keyword evidence="5" id="KW-1185">Reference proteome</keyword>
<dbReference type="PANTHER" id="PTHR43473:SF2">
    <property type="entry name" value="MAGNESIUM-CHELATASE SUBUNIT CHLD, CHLOROPLASTIC"/>
    <property type="match status" value="1"/>
</dbReference>
<dbReference type="OrthoDB" id="9775079at2"/>